<keyword evidence="3" id="KW-1185">Reference proteome</keyword>
<dbReference type="AlphaFoldDB" id="A0A8H5BNQ5"/>
<protein>
    <submittedName>
        <fullName evidence="2">Uncharacterized protein</fullName>
    </submittedName>
</protein>
<comment type="caution">
    <text evidence="2">The sequence shown here is derived from an EMBL/GenBank/DDBJ whole genome shotgun (WGS) entry which is preliminary data.</text>
</comment>
<evidence type="ECO:0000313" key="3">
    <source>
        <dbReference type="Proteomes" id="UP000541558"/>
    </source>
</evidence>
<name>A0A8H5BNQ5_9AGAR</name>
<feature type="region of interest" description="Disordered" evidence="1">
    <location>
        <begin position="99"/>
        <end position="206"/>
    </location>
</feature>
<proteinExistence type="predicted"/>
<sequence>MSLLGNTRGEEGGEYGLASHRSSSERRRTHRVGGLLDTTGTTPMIPQPSYFSGFTDRDVERRGDLGGQAPVVQGTGTSVAGSGEVRDLLLYIAQKVDSLGGGGAQSATARVSNSRVQHSNPSNSDPMSTGRWDGLSVSSPGGRQQNVPAHVYGRPAPYTKPSTSTGGPESRQNQHTAVPIHDARIRKRSKAQASFGSSAPSGSGGYLDTQLDIRDILSHFNLPASAIASAELDKGTGAVTVTFVDTDTANRVRAAVANGCRCCMDINVPVDVVGIM</sequence>
<organism evidence="2 3">
    <name type="scientific">Ephemerocybe angulata</name>
    <dbReference type="NCBI Taxonomy" id="980116"/>
    <lineage>
        <taxon>Eukaryota</taxon>
        <taxon>Fungi</taxon>
        <taxon>Dikarya</taxon>
        <taxon>Basidiomycota</taxon>
        <taxon>Agaricomycotina</taxon>
        <taxon>Agaricomycetes</taxon>
        <taxon>Agaricomycetidae</taxon>
        <taxon>Agaricales</taxon>
        <taxon>Agaricineae</taxon>
        <taxon>Psathyrellaceae</taxon>
        <taxon>Ephemerocybe</taxon>
    </lineage>
</organism>
<feature type="region of interest" description="Disordered" evidence="1">
    <location>
        <begin position="1"/>
        <end position="50"/>
    </location>
</feature>
<gene>
    <name evidence="2" type="ORF">D9611_000659</name>
</gene>
<feature type="compositionally biased region" description="Low complexity" evidence="1">
    <location>
        <begin position="191"/>
        <end position="201"/>
    </location>
</feature>
<reference evidence="2 3" key="1">
    <citation type="journal article" date="2020" name="ISME J.">
        <title>Uncovering the hidden diversity of litter-decomposition mechanisms in mushroom-forming fungi.</title>
        <authorList>
            <person name="Floudas D."/>
            <person name="Bentzer J."/>
            <person name="Ahren D."/>
            <person name="Johansson T."/>
            <person name="Persson P."/>
            <person name="Tunlid A."/>
        </authorList>
    </citation>
    <scope>NUCLEOTIDE SEQUENCE [LARGE SCALE GENOMIC DNA]</scope>
    <source>
        <strain evidence="2 3">CBS 175.51</strain>
    </source>
</reference>
<feature type="compositionally biased region" description="Polar residues" evidence="1">
    <location>
        <begin position="160"/>
        <end position="176"/>
    </location>
</feature>
<evidence type="ECO:0000256" key="1">
    <source>
        <dbReference type="SAM" id="MobiDB-lite"/>
    </source>
</evidence>
<feature type="compositionally biased region" description="Polar residues" evidence="1">
    <location>
        <begin position="136"/>
        <end position="147"/>
    </location>
</feature>
<dbReference type="Proteomes" id="UP000541558">
    <property type="component" value="Unassembled WGS sequence"/>
</dbReference>
<dbReference type="EMBL" id="JAACJK010000163">
    <property type="protein sequence ID" value="KAF5326251.1"/>
    <property type="molecule type" value="Genomic_DNA"/>
</dbReference>
<accession>A0A8H5BNQ5</accession>
<evidence type="ECO:0000313" key="2">
    <source>
        <dbReference type="EMBL" id="KAF5326251.1"/>
    </source>
</evidence>
<feature type="compositionally biased region" description="Polar residues" evidence="1">
    <location>
        <begin position="38"/>
        <end position="50"/>
    </location>
</feature>
<feature type="compositionally biased region" description="Polar residues" evidence="1">
    <location>
        <begin position="105"/>
        <end position="127"/>
    </location>
</feature>